<organism evidence="2 3">
    <name type="scientific">Cetobacterium somerae ATCC BAA-474</name>
    <dbReference type="NCBI Taxonomy" id="1319815"/>
    <lineage>
        <taxon>Bacteria</taxon>
        <taxon>Fusobacteriati</taxon>
        <taxon>Fusobacteriota</taxon>
        <taxon>Fusobacteriia</taxon>
        <taxon>Fusobacteriales</taxon>
        <taxon>Fusobacteriaceae</taxon>
        <taxon>Cetobacterium</taxon>
    </lineage>
</organism>
<dbReference type="STRING" id="1319815.HMPREF0202_00759"/>
<comment type="caution">
    <text evidence="2">The sequence shown here is derived from an EMBL/GenBank/DDBJ whole genome shotgun (WGS) entry which is preliminary data.</text>
</comment>
<gene>
    <name evidence="2" type="ORF">HMPREF0202_00759</name>
</gene>
<dbReference type="EMBL" id="AXZF01000028">
    <property type="protein sequence ID" value="ERT69396.1"/>
    <property type="molecule type" value="Genomic_DNA"/>
</dbReference>
<keyword evidence="1" id="KW-0472">Membrane</keyword>
<feature type="transmembrane region" description="Helical" evidence="1">
    <location>
        <begin position="26"/>
        <end position="48"/>
    </location>
</feature>
<accession>U7VD19</accession>
<name>U7VD19_9FUSO</name>
<dbReference type="HOGENOM" id="CLU_2971031_0_0_0"/>
<dbReference type="Proteomes" id="UP000017081">
    <property type="component" value="Unassembled WGS sequence"/>
</dbReference>
<sequence>MKKLLLTEENEILREKESFFDKVFKVLFLMMFVGSYLMLVGVTTFKLLEHIIKYGISG</sequence>
<dbReference type="GeneID" id="96967408"/>
<proteinExistence type="predicted"/>
<protein>
    <submittedName>
        <fullName evidence="2">Uncharacterized protein</fullName>
    </submittedName>
</protein>
<evidence type="ECO:0000256" key="1">
    <source>
        <dbReference type="SAM" id="Phobius"/>
    </source>
</evidence>
<keyword evidence="1" id="KW-1133">Transmembrane helix</keyword>
<reference evidence="2 3" key="1">
    <citation type="submission" date="2013-08" db="EMBL/GenBank/DDBJ databases">
        <authorList>
            <person name="Weinstock G."/>
            <person name="Sodergren E."/>
            <person name="Wylie T."/>
            <person name="Fulton L."/>
            <person name="Fulton R."/>
            <person name="Fronick C."/>
            <person name="O'Laughlin M."/>
            <person name="Godfrey J."/>
            <person name="Miner T."/>
            <person name="Herter B."/>
            <person name="Appelbaum E."/>
            <person name="Cordes M."/>
            <person name="Lek S."/>
            <person name="Wollam A."/>
            <person name="Pepin K.H."/>
            <person name="Palsikar V.B."/>
            <person name="Mitreva M."/>
            <person name="Wilson R.K."/>
        </authorList>
    </citation>
    <scope>NUCLEOTIDE SEQUENCE [LARGE SCALE GENOMIC DNA]</scope>
    <source>
        <strain evidence="2 3">ATCC BAA-474</strain>
    </source>
</reference>
<keyword evidence="1" id="KW-0812">Transmembrane</keyword>
<keyword evidence="3" id="KW-1185">Reference proteome</keyword>
<dbReference type="RefSeq" id="WP_023050304.1">
    <property type="nucleotide sequence ID" value="NZ_CP173065.2"/>
</dbReference>
<dbReference type="AlphaFoldDB" id="U7VD19"/>
<evidence type="ECO:0000313" key="3">
    <source>
        <dbReference type="Proteomes" id="UP000017081"/>
    </source>
</evidence>
<evidence type="ECO:0000313" key="2">
    <source>
        <dbReference type="EMBL" id="ERT69396.1"/>
    </source>
</evidence>